<feature type="compositionally biased region" description="Low complexity" evidence="2">
    <location>
        <begin position="958"/>
        <end position="970"/>
    </location>
</feature>
<reference evidence="3 4" key="1">
    <citation type="submission" date="2017-03" db="EMBL/GenBank/DDBJ databases">
        <title>Genome of the blue death feigning beetle - Asbolus verrucosus.</title>
        <authorList>
            <person name="Rider S.D."/>
        </authorList>
    </citation>
    <scope>NUCLEOTIDE SEQUENCE [LARGE SCALE GENOMIC DNA]</scope>
    <source>
        <strain evidence="3">Butters</strain>
        <tissue evidence="3">Head and leg muscle</tissue>
    </source>
</reference>
<comment type="caution">
    <text evidence="3">The sequence shown here is derived from an EMBL/GenBank/DDBJ whole genome shotgun (WGS) entry which is preliminary data.</text>
</comment>
<feature type="compositionally biased region" description="Basic and acidic residues" evidence="2">
    <location>
        <begin position="872"/>
        <end position="888"/>
    </location>
</feature>
<dbReference type="PANTHER" id="PTHR13354">
    <property type="entry name" value="ROUND SPERMATID BASIC PROTEIN 1"/>
    <property type="match status" value="1"/>
</dbReference>
<dbReference type="Proteomes" id="UP000292052">
    <property type="component" value="Unassembled WGS sequence"/>
</dbReference>
<dbReference type="InterPro" id="IPR026306">
    <property type="entry name" value="RSBN1/Dpy-2/CEP530"/>
</dbReference>
<dbReference type="PANTHER" id="PTHR13354:SF11">
    <property type="entry name" value="LYSINE-SPECIFIC DEMETHYLASE 9"/>
    <property type="match status" value="1"/>
</dbReference>
<proteinExistence type="inferred from homology"/>
<evidence type="ECO:0000313" key="3">
    <source>
        <dbReference type="EMBL" id="RZC37011.1"/>
    </source>
</evidence>
<feature type="compositionally biased region" description="Basic residues" evidence="2">
    <location>
        <begin position="986"/>
        <end position="1002"/>
    </location>
</feature>
<keyword evidence="4" id="KW-1185">Reference proteome</keyword>
<evidence type="ECO:0000256" key="1">
    <source>
        <dbReference type="ARBA" id="ARBA00010560"/>
    </source>
</evidence>
<protein>
    <submittedName>
        <fullName evidence="3">Round spermatid basic protein 1</fullName>
    </submittedName>
</protein>
<dbReference type="OrthoDB" id="6020087at2759"/>
<feature type="compositionally biased region" description="Low complexity" evidence="2">
    <location>
        <begin position="937"/>
        <end position="949"/>
    </location>
</feature>
<feature type="compositionally biased region" description="Basic residues" evidence="2">
    <location>
        <begin position="342"/>
        <end position="364"/>
    </location>
</feature>
<organism evidence="3 4">
    <name type="scientific">Asbolus verrucosus</name>
    <name type="common">Desert ironclad beetle</name>
    <dbReference type="NCBI Taxonomy" id="1661398"/>
    <lineage>
        <taxon>Eukaryota</taxon>
        <taxon>Metazoa</taxon>
        <taxon>Ecdysozoa</taxon>
        <taxon>Arthropoda</taxon>
        <taxon>Hexapoda</taxon>
        <taxon>Insecta</taxon>
        <taxon>Pterygota</taxon>
        <taxon>Neoptera</taxon>
        <taxon>Endopterygota</taxon>
        <taxon>Coleoptera</taxon>
        <taxon>Polyphaga</taxon>
        <taxon>Cucujiformia</taxon>
        <taxon>Tenebrionidae</taxon>
        <taxon>Pimeliinae</taxon>
        <taxon>Asbolus</taxon>
    </lineage>
</organism>
<accession>A0A482VVP9</accession>
<feature type="region of interest" description="Disordered" evidence="2">
    <location>
        <begin position="281"/>
        <end position="313"/>
    </location>
</feature>
<name>A0A482VVP9_ASBVE</name>
<feature type="compositionally biased region" description="Basic and acidic residues" evidence="2">
    <location>
        <begin position="915"/>
        <end position="927"/>
    </location>
</feature>
<feature type="region of interest" description="Disordered" evidence="2">
    <location>
        <begin position="50"/>
        <end position="71"/>
    </location>
</feature>
<sequence length="1024" mass="116883">MASNDESSSDDENNSFLNKEMIVRTDDYVPCCKSCGRSLEKCSCKMSNNLNHNGQETKTTTAENNAPTSLTNGQIKVDSMENNHITSKASFSDSEIVNSQKLSDDVKLTAVEEDSIDIDVQESRFLMKFREEEADSSNRNSVIEVNQNSYIKSESEDFKSVSENGCDQSCNIGAVNITIDTNNGSLNQETSKNSGLQINSNVNNNDIDILNNFTFTNDSNKLKPKKEPCSKLATNLDYNLLKGKKGIELLTAIEEQTINLRKFDFHQCNSDLPTTSNVEINCSPRNARTRSVETTVLPKRSSKRALSADASHRDVKLRRLDLSKVKSIITPTKNEHKEDKSKSKRHDSARKYDKKRGSSSRKKSVGTQTRSHKDLSIAPSLMTNGNYSHPPSDTSLKYRKFYHIETHSNGGAKILRMYDDELKQLRYEEQLELAEEFFTLAFTENSEGHAIFVIAVIHGSATYLPDILQYMAETYPNLTVKNGLLNKSSDIETTTFSEYNKNVIKHYESGTVRYGPLHQISIVGTAHEEVGGYFPDLLEMLEKNYFLKLTMPWGRLSICRDMKPTESNDGPIVWCRPGEQLVPTADSKTPLKRKRTGINELKNLQYLPRMSEAREHLFEDRTKAHADHVGAGLDRKTTAAVGILKAIHGGQNEGPINRITKDVVAFSAKDFDVLADKLQLDLHEPPISQCVTWIEDAKLNQLRREGIEYARVNLYDNDIYFLPRNIIHQFRTVTAVTSIAWHVRLQQYYPTFETKNVDDNEVSKAIVRTDLCDKHESSKNNHFKNVLKVKHKLDFEKQMLADKDKISDEHKYKNFSSKDKGRSKDKVRDENKEKRDKDRDKHSHKSKSDKDRHEHKDKNKHDKDRHHHHYHKDKDKEKSKDKSSMDKSRSHHYHKTKYKSSEHKSRHKSSHSHHKDREHSDSKKVSNDGKNNWTNKTFLTSTSSTLSSTQLPTNVQKNSTTTGNNETSNTPIQRFLSGDNNTSPILKHKQEKKPQKIIKRPRLSQSADVLGDILKDMNKCDPHI</sequence>
<feature type="region of interest" description="Disordered" evidence="2">
    <location>
        <begin position="328"/>
        <end position="392"/>
    </location>
</feature>
<dbReference type="STRING" id="1661398.A0A482VVP9"/>
<dbReference type="EMBL" id="QDEB01056599">
    <property type="protein sequence ID" value="RZC37011.1"/>
    <property type="molecule type" value="Genomic_DNA"/>
</dbReference>
<evidence type="ECO:0000256" key="2">
    <source>
        <dbReference type="SAM" id="MobiDB-lite"/>
    </source>
</evidence>
<feature type="compositionally biased region" description="Polar residues" evidence="2">
    <location>
        <begin position="381"/>
        <end position="392"/>
    </location>
</feature>
<dbReference type="GO" id="GO:0005634">
    <property type="term" value="C:nucleus"/>
    <property type="evidence" value="ECO:0007669"/>
    <property type="project" value="InterPro"/>
</dbReference>
<feature type="region of interest" description="Disordered" evidence="2">
    <location>
        <begin position="811"/>
        <end position="1002"/>
    </location>
</feature>
<gene>
    <name evidence="3" type="ORF">BDFB_001574</name>
</gene>
<comment type="similarity">
    <text evidence="1">Belongs to the round spermatid basic protein 1 family.</text>
</comment>
<feature type="compositionally biased region" description="Basic and acidic residues" evidence="2">
    <location>
        <begin position="811"/>
        <end position="862"/>
    </location>
</feature>
<dbReference type="AlphaFoldDB" id="A0A482VVP9"/>
<feature type="compositionally biased region" description="Basic residues" evidence="2">
    <location>
        <begin position="889"/>
        <end position="914"/>
    </location>
</feature>
<evidence type="ECO:0000313" key="4">
    <source>
        <dbReference type="Proteomes" id="UP000292052"/>
    </source>
</evidence>